<dbReference type="HOGENOM" id="CLU_027870_3_0_0"/>
<name>H1PQJ3_9FUSO</name>
<sequence>MSIFEKFFPGLAAKRIRAETSLKREKHIAVITEQYMNYSQHGASTRKNAFKTLDDNLYTADEDIGNNKEILMARSRQCFMGNAIARAAINKIRTNVVGDGLKLKSKIDNRILNLKFEERERIENEIQTIWTLWAESTECDIERQVDFYQLQSLALMTQLLDGDCFVTLPFRNRAKEFFELKIKLIDGSRCCSPYTADDNIKNGVEVDKDGSPIAYWFVKDEKTWEFQRVASHSPSGRKNVIVLMDRERIGQKRGVPLLAPVLETLLQLTRFTNAELMNAVVSSLYTAFITTDADNQSPSTIDGAFIDKYEGRNGEAKEDIYMGSGVIQSLAPGENVVFADPKRPNGNFEIFMMAMCKELGAAVEIPVEVLLSNFNASYSASKASLEEVWKMYNMRRSWLARNFCQPIFEELMDEAVEKGYIKLPGYFENPLKRKAYLSAEWYGQAQGQIDPLKEVKASVMKIENGLSTGARESRLLNGSDYQENIEQQITEAKLKQKLKTIKKGGNQKNVSTGE</sequence>
<dbReference type="NCBIfam" id="TIGR01539">
    <property type="entry name" value="portal_lambda"/>
    <property type="match status" value="1"/>
</dbReference>
<dbReference type="GO" id="GO:0019068">
    <property type="term" value="P:virion assembly"/>
    <property type="evidence" value="ECO:0007669"/>
    <property type="project" value="InterPro"/>
</dbReference>
<reference evidence="1 2" key="1">
    <citation type="submission" date="2012-07" db="EMBL/GenBank/DDBJ databases">
        <title>The Genome Sequence of Fusobacterium ulcerans 12_1B.</title>
        <authorList>
            <consortium name="The Broad Institute Genome Sequencing Platform"/>
            <person name="Earl A."/>
            <person name="Ward D."/>
            <person name="Feldgarden M."/>
            <person name="Gevers D."/>
            <person name="Strauss J."/>
            <person name="Ambrose C.E."/>
            <person name="Allen-Vercoe E."/>
            <person name="Walker B."/>
            <person name="Young S.K."/>
            <person name="Zeng Q."/>
            <person name="Gargeya S."/>
            <person name="Fitzgerald M."/>
            <person name="Haas B."/>
            <person name="Abouelleil A."/>
            <person name="Alvarado L."/>
            <person name="Arachchi H.M."/>
            <person name="Berlin A.M."/>
            <person name="Chapman S.B."/>
            <person name="Goldberg J."/>
            <person name="Griggs A."/>
            <person name="Gujja S."/>
            <person name="Hansen M."/>
            <person name="Howarth C."/>
            <person name="Imamovic A."/>
            <person name="Larimer J."/>
            <person name="McCowen C."/>
            <person name="Montmayeur A."/>
            <person name="Murphy C."/>
            <person name="Neiman D."/>
            <person name="Pearson M."/>
            <person name="Priest M."/>
            <person name="Roberts A."/>
            <person name="Saif S."/>
            <person name="Shea T."/>
            <person name="Sisk P."/>
            <person name="Sykes S."/>
            <person name="Wortman J."/>
            <person name="Nusbaum C."/>
            <person name="Birren B."/>
        </authorList>
    </citation>
    <scope>NUCLEOTIDE SEQUENCE [LARGE SCALE GENOMIC DNA]</scope>
    <source>
        <strain evidence="1 2">12_1B</strain>
    </source>
</reference>
<dbReference type="Proteomes" id="UP000003233">
    <property type="component" value="Unassembled WGS sequence"/>
</dbReference>
<dbReference type="InterPro" id="IPR006429">
    <property type="entry name" value="Phage_lambda_portal"/>
</dbReference>
<comment type="caution">
    <text evidence="1">The sequence shown here is derived from an EMBL/GenBank/DDBJ whole genome shotgun (WGS) entry which is preliminary data.</text>
</comment>
<proteinExistence type="predicted"/>
<evidence type="ECO:0000313" key="1">
    <source>
        <dbReference type="EMBL" id="EHO83668.1"/>
    </source>
</evidence>
<dbReference type="RefSeq" id="WP_008696062.1">
    <property type="nucleotide sequence ID" value="NZ_KE161007.1"/>
</dbReference>
<dbReference type="PATRIC" id="fig|457404.5.peg.577"/>
<protein>
    <submittedName>
        <fullName evidence="1">Lambda family phage portal protein</fullName>
    </submittedName>
</protein>
<evidence type="ECO:0000313" key="2">
    <source>
        <dbReference type="Proteomes" id="UP000003233"/>
    </source>
</evidence>
<dbReference type="GO" id="GO:0005198">
    <property type="term" value="F:structural molecule activity"/>
    <property type="evidence" value="ECO:0007669"/>
    <property type="project" value="InterPro"/>
</dbReference>
<dbReference type="EMBL" id="AGWJ02000002">
    <property type="protein sequence ID" value="EHO83668.1"/>
    <property type="molecule type" value="Genomic_DNA"/>
</dbReference>
<keyword evidence="2" id="KW-1185">Reference proteome</keyword>
<dbReference type="AlphaFoldDB" id="H1PQJ3"/>
<dbReference type="BioCyc" id="FSP457404-HMP:GTSQ-688-MONOMER"/>
<dbReference type="Pfam" id="PF05136">
    <property type="entry name" value="Phage_portal_2"/>
    <property type="match status" value="1"/>
</dbReference>
<accession>H1PQJ3</accession>
<gene>
    <name evidence="1" type="ORF">HMPREF0402_00686</name>
</gene>
<organism evidence="1 2">
    <name type="scientific">Fusobacterium ulcerans 12-1B</name>
    <dbReference type="NCBI Taxonomy" id="457404"/>
    <lineage>
        <taxon>Bacteria</taxon>
        <taxon>Fusobacteriati</taxon>
        <taxon>Fusobacteriota</taxon>
        <taxon>Fusobacteriia</taxon>
        <taxon>Fusobacteriales</taxon>
        <taxon>Fusobacteriaceae</taxon>
        <taxon>Fusobacterium</taxon>
    </lineage>
</organism>